<feature type="compositionally biased region" description="Low complexity" evidence="1">
    <location>
        <begin position="33"/>
        <end position="43"/>
    </location>
</feature>
<evidence type="ECO:0000313" key="3">
    <source>
        <dbReference type="Proteomes" id="UP000053144"/>
    </source>
</evidence>
<proteinExistence type="predicted"/>
<sequence length="133" mass="14327">MILGLTRDRRFVHQPATPVPPTKEPAPFTADRPLPVANPNALAPQPPLAKDTAEVFQEATIEAIAKMGATIVNAGRTNMESDNGLSRNSGSGDASGSKTVDVGVVEEVHRKRVDSVSEREKIMWHTVSQLSLF</sequence>
<evidence type="ECO:0000313" key="2">
    <source>
        <dbReference type="EMBL" id="KOM43023.1"/>
    </source>
</evidence>
<feature type="region of interest" description="Disordered" evidence="1">
    <location>
        <begin position="77"/>
        <end position="102"/>
    </location>
</feature>
<protein>
    <submittedName>
        <fullName evidence="2">Uncharacterized protein</fullName>
    </submittedName>
</protein>
<dbReference type="EMBL" id="CM003375">
    <property type="protein sequence ID" value="KOM43023.1"/>
    <property type="molecule type" value="Genomic_DNA"/>
</dbReference>
<name>A0A0L9UJU6_PHAAN</name>
<accession>A0A0L9UJU6</accession>
<evidence type="ECO:0000256" key="1">
    <source>
        <dbReference type="SAM" id="MobiDB-lite"/>
    </source>
</evidence>
<organism evidence="2 3">
    <name type="scientific">Phaseolus angularis</name>
    <name type="common">Azuki bean</name>
    <name type="synonym">Vigna angularis</name>
    <dbReference type="NCBI Taxonomy" id="3914"/>
    <lineage>
        <taxon>Eukaryota</taxon>
        <taxon>Viridiplantae</taxon>
        <taxon>Streptophyta</taxon>
        <taxon>Embryophyta</taxon>
        <taxon>Tracheophyta</taxon>
        <taxon>Spermatophyta</taxon>
        <taxon>Magnoliopsida</taxon>
        <taxon>eudicotyledons</taxon>
        <taxon>Gunneridae</taxon>
        <taxon>Pentapetalae</taxon>
        <taxon>rosids</taxon>
        <taxon>fabids</taxon>
        <taxon>Fabales</taxon>
        <taxon>Fabaceae</taxon>
        <taxon>Papilionoideae</taxon>
        <taxon>50 kb inversion clade</taxon>
        <taxon>NPAAA clade</taxon>
        <taxon>indigoferoid/millettioid clade</taxon>
        <taxon>Phaseoleae</taxon>
        <taxon>Vigna</taxon>
    </lineage>
</organism>
<dbReference type="AlphaFoldDB" id="A0A0L9UJU6"/>
<feature type="compositionally biased region" description="Polar residues" evidence="1">
    <location>
        <begin position="77"/>
        <end position="98"/>
    </location>
</feature>
<reference evidence="3" key="1">
    <citation type="journal article" date="2015" name="Proc. Natl. Acad. Sci. U.S.A.">
        <title>Genome sequencing of adzuki bean (Vigna angularis) provides insight into high starch and low fat accumulation and domestication.</title>
        <authorList>
            <person name="Yang K."/>
            <person name="Tian Z."/>
            <person name="Chen C."/>
            <person name="Luo L."/>
            <person name="Zhao B."/>
            <person name="Wang Z."/>
            <person name="Yu L."/>
            <person name="Li Y."/>
            <person name="Sun Y."/>
            <person name="Li W."/>
            <person name="Chen Y."/>
            <person name="Li Y."/>
            <person name="Zhang Y."/>
            <person name="Ai D."/>
            <person name="Zhao J."/>
            <person name="Shang C."/>
            <person name="Ma Y."/>
            <person name="Wu B."/>
            <person name="Wang M."/>
            <person name="Gao L."/>
            <person name="Sun D."/>
            <person name="Zhang P."/>
            <person name="Guo F."/>
            <person name="Wang W."/>
            <person name="Li Y."/>
            <person name="Wang J."/>
            <person name="Varshney R.K."/>
            <person name="Wang J."/>
            <person name="Ling H.Q."/>
            <person name="Wan P."/>
        </authorList>
    </citation>
    <scope>NUCLEOTIDE SEQUENCE</scope>
    <source>
        <strain evidence="3">cv. Jingnong 6</strain>
    </source>
</reference>
<dbReference type="Proteomes" id="UP000053144">
    <property type="component" value="Chromosome 5"/>
</dbReference>
<feature type="compositionally biased region" description="Basic and acidic residues" evidence="1">
    <location>
        <begin position="1"/>
        <end position="11"/>
    </location>
</feature>
<gene>
    <name evidence="2" type="ORF">LR48_Vigan05g062700</name>
</gene>
<feature type="region of interest" description="Disordered" evidence="1">
    <location>
        <begin position="1"/>
        <end position="49"/>
    </location>
</feature>
<dbReference type="Gramene" id="KOM43023">
    <property type="protein sequence ID" value="KOM43023"/>
    <property type="gene ID" value="LR48_Vigan05g062700"/>
</dbReference>